<dbReference type="EMBL" id="VRTY01000105">
    <property type="protein sequence ID" value="TXK29871.1"/>
    <property type="molecule type" value="Genomic_DNA"/>
</dbReference>
<sequence>MKGLALRLTDDYRVSIVRACSVVRFHRSGWYYCSKARDSSVIRKRMQEIAQVRIQYGFRRIFILLRREGWKDKHKRVHRLYKEEGLNLRTKRPRRNKAAAHRLERPELSSNQECWSMDFVADQLFDGRKLRCLTIVDNYSRQCPDILVGQSLKGEDVVAALEKLKQENNLVPQRIQVDNGSEFISRALDKWAYDNKVILDFSRPGKPTDNAFIESFNGSFRDECLNTIWFLSLEDAREKIEAWRQEYNHFRPHSSLGDKTPNEWVEHNIVKPESSTFDQA</sequence>
<dbReference type="InterPro" id="IPR001584">
    <property type="entry name" value="Integrase_cat-core"/>
</dbReference>
<organism evidence="2 3">
    <name type="scientific">Pontibacter qinzhouensis</name>
    <dbReference type="NCBI Taxonomy" id="2603253"/>
    <lineage>
        <taxon>Bacteria</taxon>
        <taxon>Pseudomonadati</taxon>
        <taxon>Bacteroidota</taxon>
        <taxon>Cytophagia</taxon>
        <taxon>Cytophagales</taxon>
        <taxon>Hymenobacteraceae</taxon>
        <taxon>Pontibacter</taxon>
    </lineage>
</organism>
<dbReference type="PANTHER" id="PTHR47515:SF1">
    <property type="entry name" value="BLR2054 PROTEIN"/>
    <property type="match status" value="1"/>
</dbReference>
<gene>
    <name evidence="2" type="ORF">FVR03_20345</name>
</gene>
<dbReference type="GO" id="GO:0003676">
    <property type="term" value="F:nucleic acid binding"/>
    <property type="evidence" value="ECO:0007669"/>
    <property type="project" value="InterPro"/>
</dbReference>
<protein>
    <submittedName>
        <fullName evidence="2">IS3 family transposase</fullName>
    </submittedName>
</protein>
<dbReference type="Pfam" id="PF13683">
    <property type="entry name" value="rve_3"/>
    <property type="match status" value="1"/>
</dbReference>
<proteinExistence type="predicted"/>
<dbReference type="Proteomes" id="UP000321926">
    <property type="component" value="Unassembled WGS sequence"/>
</dbReference>
<feature type="domain" description="Integrase catalytic" evidence="1">
    <location>
        <begin position="102"/>
        <end position="269"/>
    </location>
</feature>
<dbReference type="InterPro" id="IPR036397">
    <property type="entry name" value="RNaseH_sf"/>
</dbReference>
<dbReference type="Gene3D" id="3.30.420.10">
    <property type="entry name" value="Ribonuclease H-like superfamily/Ribonuclease H"/>
    <property type="match status" value="1"/>
</dbReference>
<dbReference type="PROSITE" id="PS50994">
    <property type="entry name" value="INTEGRASE"/>
    <property type="match status" value="1"/>
</dbReference>
<keyword evidence="3" id="KW-1185">Reference proteome</keyword>
<dbReference type="NCBIfam" id="NF033516">
    <property type="entry name" value="transpos_IS3"/>
    <property type="match status" value="1"/>
</dbReference>
<dbReference type="GO" id="GO:0015074">
    <property type="term" value="P:DNA integration"/>
    <property type="evidence" value="ECO:0007669"/>
    <property type="project" value="InterPro"/>
</dbReference>
<evidence type="ECO:0000259" key="1">
    <source>
        <dbReference type="PROSITE" id="PS50994"/>
    </source>
</evidence>
<accession>A0A5C8J279</accession>
<comment type="caution">
    <text evidence="2">The sequence shown here is derived from an EMBL/GenBank/DDBJ whole genome shotgun (WGS) entry which is preliminary data.</text>
</comment>
<dbReference type="AlphaFoldDB" id="A0A5C8J279"/>
<dbReference type="SUPFAM" id="SSF53098">
    <property type="entry name" value="Ribonuclease H-like"/>
    <property type="match status" value="1"/>
</dbReference>
<reference evidence="2 3" key="1">
    <citation type="submission" date="2019-08" db="EMBL/GenBank/DDBJ databases">
        <authorList>
            <person name="Shi S."/>
        </authorList>
    </citation>
    <scope>NUCLEOTIDE SEQUENCE [LARGE SCALE GENOMIC DNA]</scope>
    <source>
        <strain evidence="2 3">GY10130</strain>
    </source>
</reference>
<dbReference type="InterPro" id="IPR048020">
    <property type="entry name" value="Transpos_IS3"/>
</dbReference>
<evidence type="ECO:0000313" key="3">
    <source>
        <dbReference type="Proteomes" id="UP000321926"/>
    </source>
</evidence>
<dbReference type="InterPro" id="IPR012337">
    <property type="entry name" value="RNaseH-like_sf"/>
</dbReference>
<name>A0A5C8J279_9BACT</name>
<dbReference type="PANTHER" id="PTHR47515">
    <property type="entry name" value="LOW CALCIUM RESPONSE LOCUS PROTEIN T"/>
    <property type="match status" value="1"/>
</dbReference>
<dbReference type="OrthoDB" id="1495855at2"/>
<evidence type="ECO:0000313" key="2">
    <source>
        <dbReference type="EMBL" id="TXK29871.1"/>
    </source>
</evidence>